<dbReference type="InterPro" id="IPR035919">
    <property type="entry name" value="EAL_sf"/>
</dbReference>
<dbReference type="PROSITE" id="PS51833">
    <property type="entry name" value="HDOD"/>
    <property type="match status" value="1"/>
</dbReference>
<reference evidence="3" key="1">
    <citation type="journal article" date="2015" name="Proc. Natl. Acad. Sci. U.S.A.">
        <title>Networks of energetic and metabolic interactions define dynamics in microbial communities.</title>
        <authorList>
            <person name="Embree M."/>
            <person name="Liu J.K."/>
            <person name="Al-Bassam M.M."/>
            <person name="Zengler K."/>
        </authorList>
    </citation>
    <scope>NUCLEOTIDE SEQUENCE</scope>
</reference>
<evidence type="ECO:0000313" key="3">
    <source>
        <dbReference type="EMBL" id="KUG29861.1"/>
    </source>
</evidence>
<dbReference type="AlphaFoldDB" id="A0A0W8G9S3"/>
<organism evidence="3">
    <name type="scientific">hydrocarbon metagenome</name>
    <dbReference type="NCBI Taxonomy" id="938273"/>
    <lineage>
        <taxon>unclassified sequences</taxon>
        <taxon>metagenomes</taxon>
        <taxon>ecological metagenomes</taxon>
    </lineage>
</organism>
<comment type="caution">
    <text evidence="3">The sequence shown here is derived from an EMBL/GenBank/DDBJ whole genome shotgun (WGS) entry which is preliminary data.</text>
</comment>
<dbReference type="Pfam" id="PF08668">
    <property type="entry name" value="HDOD"/>
    <property type="match status" value="1"/>
</dbReference>
<dbReference type="Gene3D" id="1.10.3210.10">
    <property type="entry name" value="Hypothetical protein af1432"/>
    <property type="match status" value="1"/>
</dbReference>
<proteinExistence type="predicted"/>
<dbReference type="SUPFAM" id="SSF141868">
    <property type="entry name" value="EAL domain-like"/>
    <property type="match status" value="1"/>
</dbReference>
<dbReference type="InterPro" id="IPR013976">
    <property type="entry name" value="HDOD"/>
</dbReference>
<dbReference type="InterPro" id="IPR052340">
    <property type="entry name" value="RNase_Y/CdgJ"/>
</dbReference>
<evidence type="ECO:0000256" key="1">
    <source>
        <dbReference type="SAM" id="MobiDB-lite"/>
    </source>
</evidence>
<dbReference type="InterPro" id="IPR014408">
    <property type="entry name" value="dGMP_Pdiesterase_EAL/HD-GYP"/>
</dbReference>
<dbReference type="EMBL" id="LNQE01000028">
    <property type="protein sequence ID" value="KUG29861.1"/>
    <property type="molecule type" value="Genomic_DNA"/>
</dbReference>
<protein>
    <submittedName>
        <fullName evidence="3">Putative signal transduction protein</fullName>
    </submittedName>
</protein>
<dbReference type="PANTHER" id="PTHR33525">
    <property type="match status" value="1"/>
</dbReference>
<dbReference type="SUPFAM" id="SSF109604">
    <property type="entry name" value="HD-domain/PDEase-like"/>
    <property type="match status" value="1"/>
</dbReference>
<feature type="domain" description="HDOD" evidence="2">
    <location>
        <begin position="243"/>
        <end position="431"/>
    </location>
</feature>
<dbReference type="PANTHER" id="PTHR33525:SF4">
    <property type="entry name" value="CYCLIC DI-GMP PHOSPHODIESTERASE CDGJ"/>
    <property type="match status" value="1"/>
</dbReference>
<dbReference type="PIRSF" id="PIRSF003180">
    <property type="entry name" value="DiGMPpdiest_YuxH"/>
    <property type="match status" value="1"/>
</dbReference>
<evidence type="ECO:0000259" key="2">
    <source>
        <dbReference type="PROSITE" id="PS51833"/>
    </source>
</evidence>
<name>A0A0W8G9S3_9ZZZZ</name>
<accession>A0A0W8G9S3</accession>
<feature type="region of interest" description="Disordered" evidence="1">
    <location>
        <begin position="20"/>
        <end position="39"/>
    </location>
</feature>
<dbReference type="Gene3D" id="3.20.20.450">
    <property type="entry name" value="EAL domain"/>
    <property type="match status" value="1"/>
</dbReference>
<sequence>MTYAGNPSIFSIMRQTPTAAHHAMKTHPNPEDGATAGVSPDDQPYAAALVARQPVFDKSKKVRGYELLFRDSPEAVCASIADQCMATMTVIADAYVCLGPDMAAEPKIMVNFSRAGILAQLPYALPPGRTVVEFGECFLPDAELLAAVKKLKSDGYLMCLDGFRETGGCEPLLAMADIIKVDVLDQSPGEVADILDLVGKNGPILLAKRVETAGLFDMARAMGFSWFQGFFFQRPELVPGRKLPSNQQSRLRLFRLIEREDMDVGNLAEIIQSDVSISYRLLALLNSAAFGLSQKVDSIERAIVVLGWKPLRNWLRVVIFTDLAPRGKSRELSFASVLRGRFMELSAERHFSGVSPSRLFLLGLFSLLDAMLDLPMSEIVTSLPLDEELKEALCGERNAYTDWLELAACFETADWKRLDAFVEALGLDPALVARCYHEALGWTNSFFMNTV</sequence>
<gene>
    <name evidence="3" type="ORF">ASZ90_000257</name>
</gene>